<organism evidence="2 3">
    <name type="scientific">Microctonus hyperodae</name>
    <name type="common">Parasitoid wasp</name>
    <dbReference type="NCBI Taxonomy" id="165561"/>
    <lineage>
        <taxon>Eukaryota</taxon>
        <taxon>Metazoa</taxon>
        <taxon>Ecdysozoa</taxon>
        <taxon>Arthropoda</taxon>
        <taxon>Hexapoda</taxon>
        <taxon>Insecta</taxon>
        <taxon>Pterygota</taxon>
        <taxon>Neoptera</taxon>
        <taxon>Endopterygota</taxon>
        <taxon>Hymenoptera</taxon>
        <taxon>Apocrita</taxon>
        <taxon>Ichneumonoidea</taxon>
        <taxon>Braconidae</taxon>
        <taxon>Euphorinae</taxon>
        <taxon>Microctonus</taxon>
    </lineage>
</organism>
<feature type="region of interest" description="Disordered" evidence="1">
    <location>
        <begin position="1"/>
        <end position="60"/>
    </location>
</feature>
<dbReference type="AlphaFoldDB" id="A0AA39C362"/>
<gene>
    <name evidence="2" type="ORF">PV327_011439</name>
</gene>
<keyword evidence="3" id="KW-1185">Reference proteome</keyword>
<reference evidence="2" key="1">
    <citation type="journal article" date="2023" name="bioRxiv">
        <title>Scaffold-level genome assemblies of two parasitoid biocontrol wasps reveal the parthenogenesis mechanism and an associated novel virus.</title>
        <authorList>
            <person name="Inwood S."/>
            <person name="Skelly J."/>
            <person name="Guhlin J."/>
            <person name="Harrop T."/>
            <person name="Goldson S."/>
            <person name="Dearden P."/>
        </authorList>
    </citation>
    <scope>NUCLEOTIDE SEQUENCE</scope>
    <source>
        <strain evidence="2">Lincoln</strain>
        <tissue evidence="2">Whole body</tissue>
    </source>
</reference>
<reference evidence="2" key="2">
    <citation type="submission" date="2023-03" db="EMBL/GenBank/DDBJ databases">
        <authorList>
            <person name="Inwood S.N."/>
            <person name="Skelly J.G."/>
            <person name="Guhlin J."/>
            <person name="Harrop T.W.R."/>
            <person name="Goldson S.G."/>
            <person name="Dearden P.K."/>
        </authorList>
    </citation>
    <scope>NUCLEOTIDE SEQUENCE</scope>
    <source>
        <strain evidence="2">Lincoln</strain>
        <tissue evidence="2">Whole body</tissue>
    </source>
</reference>
<comment type="caution">
    <text evidence="2">The sequence shown here is derived from an EMBL/GenBank/DDBJ whole genome shotgun (WGS) entry which is preliminary data.</text>
</comment>
<feature type="compositionally biased region" description="Low complexity" evidence="1">
    <location>
        <begin position="29"/>
        <end position="45"/>
    </location>
</feature>
<feature type="non-terminal residue" evidence="2">
    <location>
        <position position="298"/>
    </location>
</feature>
<name>A0AA39C362_MICHY</name>
<evidence type="ECO:0000313" key="2">
    <source>
        <dbReference type="EMBL" id="KAK0157047.1"/>
    </source>
</evidence>
<dbReference type="Proteomes" id="UP001168972">
    <property type="component" value="Unassembled WGS sequence"/>
</dbReference>
<protein>
    <submittedName>
        <fullName evidence="2">Uncharacterized protein</fullName>
    </submittedName>
</protein>
<proteinExistence type="predicted"/>
<evidence type="ECO:0000313" key="3">
    <source>
        <dbReference type="Proteomes" id="UP001168972"/>
    </source>
</evidence>
<sequence>MADKQGAIPKPQKNNKKENPSNEEGAIGPIVENNPNGEIPINNPETLSDDEQTSKNVTRHIKQLTPRDLITLIDLRGLSSNDTLDELADRMVRVAVWRKEASVDEIDPSASLSHMELRESVVGSQSNLRVPTRDATFVSSANSLQWESYGAPRIERTNERRSITWEDNLNDQRPNREFISPAASSTSESVFNSNQERVSETVSKQQQQLVKKGIKYAGTQDDAGKFLRELNEASIKMPAKAWYREKRASIVDYADFVKRFRLHFSTPDYSNQVWTELQNRTQGANEDFTSPVKLAPPN</sequence>
<accession>A0AA39C362</accession>
<dbReference type="EMBL" id="JAQQBR010002462">
    <property type="protein sequence ID" value="KAK0157047.1"/>
    <property type="molecule type" value="Genomic_DNA"/>
</dbReference>
<evidence type="ECO:0000256" key="1">
    <source>
        <dbReference type="SAM" id="MobiDB-lite"/>
    </source>
</evidence>